<comment type="caution">
    <text evidence="3">The sequence shown here is derived from an EMBL/GenBank/DDBJ whole genome shotgun (WGS) entry which is preliminary data.</text>
</comment>
<feature type="chain" id="PRO_5035838176" evidence="2">
    <location>
        <begin position="26"/>
        <end position="205"/>
    </location>
</feature>
<evidence type="ECO:0000313" key="3">
    <source>
        <dbReference type="EMBL" id="KAF7635535.1"/>
    </source>
</evidence>
<name>A0A8S9ZQI2_9BILA</name>
<feature type="compositionally biased region" description="Basic and acidic residues" evidence="1">
    <location>
        <begin position="138"/>
        <end position="157"/>
    </location>
</feature>
<evidence type="ECO:0000256" key="1">
    <source>
        <dbReference type="SAM" id="MobiDB-lite"/>
    </source>
</evidence>
<reference evidence="3" key="1">
    <citation type="journal article" date="2020" name="Ecol. Evol.">
        <title>Genome structure and content of the rice root-knot nematode (Meloidogyne graminicola).</title>
        <authorList>
            <person name="Phan N.T."/>
            <person name="Danchin E.G.J."/>
            <person name="Klopp C."/>
            <person name="Perfus-Barbeoch L."/>
            <person name="Kozlowski D.K."/>
            <person name="Koutsovoulos G.D."/>
            <person name="Lopez-Roques C."/>
            <person name="Bouchez O."/>
            <person name="Zahm M."/>
            <person name="Besnard G."/>
            <person name="Bellafiore S."/>
        </authorList>
    </citation>
    <scope>NUCLEOTIDE SEQUENCE</scope>
    <source>
        <strain evidence="3">VN-18</strain>
    </source>
</reference>
<feature type="region of interest" description="Disordered" evidence="1">
    <location>
        <begin position="96"/>
        <end position="117"/>
    </location>
</feature>
<dbReference type="EMBL" id="JABEBT010000041">
    <property type="protein sequence ID" value="KAF7635535.1"/>
    <property type="molecule type" value="Genomic_DNA"/>
</dbReference>
<sequence>MVLLFQKLIFSLFIFLFQQLNKLKGIEIFSSTQNFIDKSPPNLYKWIEENAHICTLVPINEEEVPELCVLELKNRYEEFYLNNNTIDKKTNLFLLKPQGPPGENKENNNAQLNEKEEEEKIFKATELIFSTQPQNIFDKNKEEKEEKNEEEEEQKHLEFDGTKINEEEFLKVFERLNNKKNLEILTTNKQTIKTTTINPENSPLN</sequence>
<evidence type="ECO:0000256" key="2">
    <source>
        <dbReference type="SAM" id="SignalP"/>
    </source>
</evidence>
<accession>A0A8S9ZQI2</accession>
<keyword evidence="2" id="KW-0732">Signal</keyword>
<feature type="signal peptide" evidence="2">
    <location>
        <begin position="1"/>
        <end position="25"/>
    </location>
</feature>
<dbReference type="OrthoDB" id="5920234at2759"/>
<organism evidence="3 4">
    <name type="scientific">Meloidogyne graminicola</name>
    <dbReference type="NCBI Taxonomy" id="189291"/>
    <lineage>
        <taxon>Eukaryota</taxon>
        <taxon>Metazoa</taxon>
        <taxon>Ecdysozoa</taxon>
        <taxon>Nematoda</taxon>
        <taxon>Chromadorea</taxon>
        <taxon>Rhabditida</taxon>
        <taxon>Tylenchina</taxon>
        <taxon>Tylenchomorpha</taxon>
        <taxon>Tylenchoidea</taxon>
        <taxon>Meloidogynidae</taxon>
        <taxon>Meloidogyninae</taxon>
        <taxon>Meloidogyne</taxon>
    </lineage>
</organism>
<proteinExistence type="predicted"/>
<gene>
    <name evidence="3" type="ORF">Mgra_00005077</name>
</gene>
<dbReference type="AlphaFoldDB" id="A0A8S9ZQI2"/>
<dbReference type="Proteomes" id="UP000605970">
    <property type="component" value="Unassembled WGS sequence"/>
</dbReference>
<feature type="region of interest" description="Disordered" evidence="1">
    <location>
        <begin position="133"/>
        <end position="157"/>
    </location>
</feature>
<keyword evidence="4" id="KW-1185">Reference proteome</keyword>
<protein>
    <submittedName>
        <fullName evidence="3">Uncharacterized protein</fullName>
    </submittedName>
</protein>
<evidence type="ECO:0000313" key="4">
    <source>
        <dbReference type="Proteomes" id="UP000605970"/>
    </source>
</evidence>